<dbReference type="RefSeq" id="XP_007863907.1">
    <property type="nucleotide sequence ID" value="XM_007865716.1"/>
</dbReference>
<dbReference type="InterPro" id="IPR057476">
    <property type="entry name" value="Cux_N"/>
</dbReference>
<dbReference type="GeneID" id="19305799"/>
<feature type="domain" description="Cux N-terminal" evidence="1">
    <location>
        <begin position="3"/>
        <end position="49"/>
    </location>
</feature>
<sequence>MDNFSGALLTWKNINFSELQKTLDAQGIELVENQKESVVGRKALADRTKGTCSH</sequence>
<proteinExistence type="predicted"/>
<dbReference type="OMA" id="TWKSINL"/>
<gene>
    <name evidence="2" type="ORF">GLOTRDRAFT_37826</name>
</gene>
<evidence type="ECO:0000313" key="3">
    <source>
        <dbReference type="Proteomes" id="UP000030669"/>
    </source>
</evidence>
<dbReference type="OrthoDB" id="10257567at2759"/>
<organism evidence="2 3">
    <name type="scientific">Gloeophyllum trabeum (strain ATCC 11539 / FP-39264 / Madison 617)</name>
    <name type="common">Brown rot fungus</name>
    <dbReference type="NCBI Taxonomy" id="670483"/>
    <lineage>
        <taxon>Eukaryota</taxon>
        <taxon>Fungi</taxon>
        <taxon>Dikarya</taxon>
        <taxon>Basidiomycota</taxon>
        <taxon>Agaricomycotina</taxon>
        <taxon>Agaricomycetes</taxon>
        <taxon>Gloeophyllales</taxon>
        <taxon>Gloeophyllaceae</taxon>
        <taxon>Gloeophyllum</taxon>
    </lineage>
</organism>
<reference evidence="2 3" key="1">
    <citation type="journal article" date="2012" name="Science">
        <title>The Paleozoic origin of enzymatic lignin decomposition reconstructed from 31 fungal genomes.</title>
        <authorList>
            <person name="Floudas D."/>
            <person name="Binder M."/>
            <person name="Riley R."/>
            <person name="Barry K."/>
            <person name="Blanchette R.A."/>
            <person name="Henrissat B."/>
            <person name="Martinez A.T."/>
            <person name="Otillar R."/>
            <person name="Spatafora J.W."/>
            <person name="Yadav J.S."/>
            <person name="Aerts A."/>
            <person name="Benoit I."/>
            <person name="Boyd A."/>
            <person name="Carlson A."/>
            <person name="Copeland A."/>
            <person name="Coutinho P.M."/>
            <person name="de Vries R.P."/>
            <person name="Ferreira P."/>
            <person name="Findley K."/>
            <person name="Foster B."/>
            <person name="Gaskell J."/>
            <person name="Glotzer D."/>
            <person name="Gorecki P."/>
            <person name="Heitman J."/>
            <person name="Hesse C."/>
            <person name="Hori C."/>
            <person name="Igarashi K."/>
            <person name="Jurgens J.A."/>
            <person name="Kallen N."/>
            <person name="Kersten P."/>
            <person name="Kohler A."/>
            <person name="Kuees U."/>
            <person name="Kumar T.K.A."/>
            <person name="Kuo A."/>
            <person name="LaButti K."/>
            <person name="Larrondo L.F."/>
            <person name="Lindquist E."/>
            <person name="Ling A."/>
            <person name="Lombard V."/>
            <person name="Lucas S."/>
            <person name="Lundell T."/>
            <person name="Martin R."/>
            <person name="McLaughlin D.J."/>
            <person name="Morgenstern I."/>
            <person name="Morin E."/>
            <person name="Murat C."/>
            <person name="Nagy L.G."/>
            <person name="Nolan M."/>
            <person name="Ohm R.A."/>
            <person name="Patyshakuliyeva A."/>
            <person name="Rokas A."/>
            <person name="Ruiz-Duenas F.J."/>
            <person name="Sabat G."/>
            <person name="Salamov A."/>
            <person name="Samejima M."/>
            <person name="Schmutz J."/>
            <person name="Slot J.C."/>
            <person name="St John F."/>
            <person name="Stenlid J."/>
            <person name="Sun H."/>
            <person name="Sun S."/>
            <person name="Syed K."/>
            <person name="Tsang A."/>
            <person name="Wiebenga A."/>
            <person name="Young D."/>
            <person name="Pisabarro A."/>
            <person name="Eastwood D.C."/>
            <person name="Martin F."/>
            <person name="Cullen D."/>
            <person name="Grigoriev I.V."/>
            <person name="Hibbett D.S."/>
        </authorList>
    </citation>
    <scope>NUCLEOTIDE SEQUENCE [LARGE SCALE GENOMIC DNA]</scope>
    <source>
        <strain evidence="2 3">ATCC 11539</strain>
    </source>
</reference>
<dbReference type="EMBL" id="KB469299">
    <property type="protein sequence ID" value="EPQ57313.1"/>
    <property type="molecule type" value="Genomic_DNA"/>
</dbReference>
<dbReference type="AlphaFoldDB" id="S7QD46"/>
<dbReference type="KEGG" id="gtr:GLOTRDRAFT_37826"/>
<accession>S7QD46</accession>
<dbReference type="HOGENOM" id="CLU_206757_0_0_1"/>
<evidence type="ECO:0000259" key="1">
    <source>
        <dbReference type="Pfam" id="PF25398"/>
    </source>
</evidence>
<evidence type="ECO:0000313" key="2">
    <source>
        <dbReference type="EMBL" id="EPQ57313.1"/>
    </source>
</evidence>
<name>S7QD46_GLOTA</name>
<keyword evidence="3" id="KW-1185">Reference proteome</keyword>
<dbReference type="Pfam" id="PF25398">
    <property type="entry name" value="CUX1_N"/>
    <property type="match status" value="1"/>
</dbReference>
<dbReference type="Proteomes" id="UP000030669">
    <property type="component" value="Unassembled WGS sequence"/>
</dbReference>
<dbReference type="STRING" id="670483.S7QD46"/>
<protein>
    <recommendedName>
        <fullName evidence="1">Cux N-terminal domain-containing protein</fullName>
    </recommendedName>
</protein>